<comment type="pathway">
    <text evidence="1 11">Amino-acid biosynthesis; L-histidine biosynthesis; L-histidine from 5-phospho-alpha-D-ribose 1-diphosphate: step 9/9.</text>
</comment>
<comment type="function">
    <text evidence="11">Catalyzes the sequential NAD-dependent oxidations of L-histidinol to L-histidinaldehyde and then to L-histidine.</text>
</comment>
<dbReference type="NCBIfam" id="TIGR00069">
    <property type="entry name" value="hisD"/>
    <property type="match status" value="1"/>
</dbReference>
<dbReference type="PRINTS" id="PR00083">
    <property type="entry name" value="HOLDHDRGNASE"/>
</dbReference>
<dbReference type="PROSITE" id="PS00611">
    <property type="entry name" value="HISOL_DEHYDROGENASE"/>
    <property type="match status" value="1"/>
</dbReference>
<evidence type="ECO:0000256" key="11">
    <source>
        <dbReference type="HAMAP-Rule" id="MF_01024"/>
    </source>
</evidence>
<feature type="binding site" evidence="11">
    <location>
        <position position="470"/>
    </location>
    <ligand>
        <name>substrate</name>
    </ligand>
</feature>
<dbReference type="FunFam" id="3.40.50.1980:FF:000026">
    <property type="entry name" value="Histidinol dehydrogenase"/>
    <property type="match status" value="1"/>
</dbReference>
<proteinExistence type="inferred from homology"/>
<feature type="binding site" evidence="11">
    <location>
        <position position="475"/>
    </location>
    <ligand>
        <name>Zn(2+)</name>
        <dbReference type="ChEBI" id="CHEBI:29105"/>
    </ligand>
</feature>
<evidence type="ECO:0000256" key="3">
    <source>
        <dbReference type="ARBA" id="ARBA00012965"/>
    </source>
</evidence>
<dbReference type="FunFam" id="3.40.50.1980:FF:000001">
    <property type="entry name" value="Histidinol dehydrogenase"/>
    <property type="match status" value="1"/>
</dbReference>
<dbReference type="InterPro" id="IPR001692">
    <property type="entry name" value="Histidinol_DH_CS"/>
</dbReference>
<dbReference type="GO" id="GO:0008270">
    <property type="term" value="F:zinc ion binding"/>
    <property type="evidence" value="ECO:0007669"/>
    <property type="project" value="UniProtKB-UniRule"/>
</dbReference>
<evidence type="ECO:0000256" key="12">
    <source>
        <dbReference type="RuleBase" id="RU004175"/>
    </source>
</evidence>
<feature type="binding site" evidence="11">
    <location>
        <position position="183"/>
    </location>
    <ligand>
        <name>NAD(+)</name>
        <dbReference type="ChEBI" id="CHEBI:57540"/>
    </ligand>
</feature>
<keyword evidence="6 11" id="KW-0862">Zinc</keyword>
<dbReference type="Proteomes" id="UP000509367">
    <property type="component" value="Chromosome"/>
</dbReference>
<evidence type="ECO:0000256" key="4">
    <source>
        <dbReference type="ARBA" id="ARBA00022605"/>
    </source>
</evidence>
<evidence type="ECO:0000256" key="7">
    <source>
        <dbReference type="ARBA" id="ARBA00023002"/>
    </source>
</evidence>
<feature type="binding site" evidence="11">
    <location>
        <position position="312"/>
    </location>
    <ligand>
        <name>substrate</name>
    </ligand>
</feature>
<dbReference type="PANTHER" id="PTHR21256:SF2">
    <property type="entry name" value="HISTIDINE BIOSYNTHESIS TRIFUNCTIONAL PROTEIN"/>
    <property type="match status" value="1"/>
</dbReference>
<dbReference type="HAMAP" id="MF_01024">
    <property type="entry name" value="HisD"/>
    <property type="match status" value="1"/>
</dbReference>
<keyword evidence="8 11" id="KW-0520">NAD</keyword>
<dbReference type="Gene3D" id="1.20.5.1300">
    <property type="match status" value="1"/>
</dbReference>
<evidence type="ECO:0000256" key="1">
    <source>
        <dbReference type="ARBA" id="ARBA00004940"/>
    </source>
</evidence>
<evidence type="ECO:0000313" key="13">
    <source>
        <dbReference type="EMBL" id="QKV17190.1"/>
    </source>
</evidence>
<evidence type="ECO:0000256" key="2">
    <source>
        <dbReference type="ARBA" id="ARBA00010178"/>
    </source>
</evidence>
<evidence type="ECO:0000256" key="5">
    <source>
        <dbReference type="ARBA" id="ARBA00022723"/>
    </source>
</evidence>
<accession>A0A6N1V8E1</accession>
<feature type="binding site" evidence="11">
    <location>
        <position position="312"/>
    </location>
    <ligand>
        <name>Zn(2+)</name>
        <dbReference type="ChEBI" id="CHEBI:29105"/>
    </ligand>
</feature>
<keyword evidence="4 11" id="KW-0028">Amino-acid biosynthesis</keyword>
<dbReference type="InterPro" id="IPR016161">
    <property type="entry name" value="Ald_DH/histidinol_DH"/>
</dbReference>
<dbReference type="Pfam" id="PF00815">
    <property type="entry name" value="Histidinol_dh"/>
    <property type="match status" value="1"/>
</dbReference>
<keyword evidence="14" id="KW-1185">Reference proteome</keyword>
<dbReference type="InterPro" id="IPR012131">
    <property type="entry name" value="Hstdl_DH"/>
</dbReference>
<dbReference type="GO" id="GO:0000105">
    <property type="term" value="P:L-histidine biosynthetic process"/>
    <property type="evidence" value="ECO:0007669"/>
    <property type="project" value="UniProtKB-UniRule"/>
</dbReference>
<sequence>MRRRARSNWYSPTGRLFTWTWNASKRNWKTWAEPGKRASSRAIPSTDPGGDTTLPQFLNASADEFEARFSAFLGTKREVSADVDATVRAILADVRGRGDAAVAEYTKRFDRLDLSQTPMRVSADEIERAFEAADPSIVEALRLARDRIRSHHERQMPADDLYTDAAGVTLGSRWTAVEAVGLYVPGGLASYPSSVLMNALPAIVAGVERIVMVVPAQEGVLNPLVLVAARLAGVTEVYRIGGAQAIAALAYGTQTIRPVAKIVGPGNAYVAAAKRQVFGTVGIDMIAGPSEVLVMADGKNDPDWIAADLLAQAEHDTAAQSILITDDAAFGQRVAEAVDTQLKTLPRAETASASWRDYGAIIEVPAIDGELAVSIANRIAAEHLELACENAEALSKRIRNAGAIFIGRYTPEVIGDYVGGSNHVLPTARSARFSSGLSVLDFVKRTSLLQLGPEQLRALGPAAIAIAEAEGLDAHAKSVSIRLNL</sequence>
<dbReference type="PANTHER" id="PTHR21256">
    <property type="entry name" value="HISTIDINOL DEHYDROGENASE HDH"/>
    <property type="match status" value="1"/>
</dbReference>
<gene>
    <name evidence="11 13" type="primary">hisD</name>
    <name evidence="13" type="ORF">HTY61_01260</name>
</gene>
<feature type="binding site" evidence="11">
    <location>
        <position position="383"/>
    </location>
    <ligand>
        <name>substrate</name>
    </ligand>
</feature>
<dbReference type="GO" id="GO:0005829">
    <property type="term" value="C:cytosol"/>
    <property type="evidence" value="ECO:0007669"/>
    <property type="project" value="TreeGrafter"/>
</dbReference>
<name>A0A6N1V8E1_9HYPH</name>
<dbReference type="CDD" id="cd06572">
    <property type="entry name" value="Histidinol_dh"/>
    <property type="match status" value="1"/>
</dbReference>
<feature type="active site" description="Proton acceptor" evidence="11">
    <location>
        <position position="382"/>
    </location>
</feature>
<feature type="binding site" evidence="11">
    <location>
        <position position="244"/>
    </location>
    <ligand>
        <name>NAD(+)</name>
        <dbReference type="ChEBI" id="CHEBI:57540"/>
    </ligand>
</feature>
<dbReference type="Gene3D" id="3.40.50.1980">
    <property type="entry name" value="Nitrogenase molybdenum iron protein domain"/>
    <property type="match status" value="2"/>
</dbReference>
<reference evidence="13 14" key="1">
    <citation type="submission" date="2020-06" db="EMBL/GenBank/DDBJ databases">
        <title>Oricola thermophila sp. nov. isolated from a tidal sediments.</title>
        <authorList>
            <person name="Kwon K.K."/>
            <person name="Yang S.-H."/>
            <person name="Park M.-J."/>
        </authorList>
    </citation>
    <scope>NUCLEOTIDE SEQUENCE [LARGE SCALE GENOMIC DNA]</scope>
    <source>
        <strain evidence="13 14">MEBiC13590</strain>
    </source>
</reference>
<dbReference type="KEGG" id="orm:HTY61_01260"/>
<evidence type="ECO:0000313" key="14">
    <source>
        <dbReference type="Proteomes" id="UP000509367"/>
    </source>
</evidence>
<organism evidence="13 14">
    <name type="scientific">Oricola thermophila</name>
    <dbReference type="NCBI Taxonomy" id="2742145"/>
    <lineage>
        <taxon>Bacteria</taxon>
        <taxon>Pseudomonadati</taxon>
        <taxon>Pseudomonadota</taxon>
        <taxon>Alphaproteobacteria</taxon>
        <taxon>Hyphomicrobiales</taxon>
        <taxon>Ahrensiaceae</taxon>
        <taxon>Oricola</taxon>
    </lineage>
</organism>
<feature type="binding site" evidence="11">
    <location>
        <position position="416"/>
    </location>
    <ligand>
        <name>substrate</name>
    </ligand>
</feature>
<dbReference type="EMBL" id="CP054836">
    <property type="protein sequence ID" value="QKV17190.1"/>
    <property type="molecule type" value="Genomic_DNA"/>
</dbReference>
<comment type="catalytic activity">
    <reaction evidence="10 11">
        <text>L-histidinol + 2 NAD(+) + H2O = L-histidine + 2 NADH + 3 H(+)</text>
        <dbReference type="Rhea" id="RHEA:20641"/>
        <dbReference type="ChEBI" id="CHEBI:15377"/>
        <dbReference type="ChEBI" id="CHEBI:15378"/>
        <dbReference type="ChEBI" id="CHEBI:57540"/>
        <dbReference type="ChEBI" id="CHEBI:57595"/>
        <dbReference type="ChEBI" id="CHEBI:57699"/>
        <dbReference type="ChEBI" id="CHEBI:57945"/>
        <dbReference type="EC" id="1.1.1.23"/>
    </reaction>
</comment>
<comment type="cofactor">
    <cofactor evidence="11">
        <name>Zn(2+)</name>
        <dbReference type="ChEBI" id="CHEBI:29105"/>
    </cofactor>
    <text evidence="11">Binds 1 zinc ion per subunit.</text>
</comment>
<evidence type="ECO:0000256" key="10">
    <source>
        <dbReference type="ARBA" id="ARBA00049489"/>
    </source>
</evidence>
<feature type="binding site" evidence="11">
    <location>
        <position position="315"/>
    </location>
    <ligand>
        <name>Zn(2+)</name>
        <dbReference type="ChEBI" id="CHEBI:29105"/>
    </ligand>
</feature>
<feature type="binding site" evidence="11">
    <location>
        <position position="315"/>
    </location>
    <ligand>
        <name>substrate</name>
    </ligand>
</feature>
<evidence type="ECO:0000256" key="8">
    <source>
        <dbReference type="ARBA" id="ARBA00023027"/>
    </source>
</evidence>
<feature type="binding site" evidence="11">
    <location>
        <position position="475"/>
    </location>
    <ligand>
        <name>substrate</name>
    </ligand>
</feature>
<dbReference type="GO" id="GO:0051287">
    <property type="term" value="F:NAD binding"/>
    <property type="evidence" value="ECO:0007669"/>
    <property type="project" value="InterPro"/>
</dbReference>
<dbReference type="FunFam" id="1.20.5.1300:FF:000002">
    <property type="entry name" value="Histidinol dehydrogenase, chloroplastic"/>
    <property type="match status" value="1"/>
</dbReference>
<protein>
    <recommendedName>
        <fullName evidence="3 11">Histidinol dehydrogenase</fullName>
        <shortName evidence="11">HDH</shortName>
        <ecNumber evidence="3 11">1.1.1.23</ecNumber>
    </recommendedName>
</protein>
<dbReference type="GO" id="GO:0004399">
    <property type="term" value="F:histidinol dehydrogenase activity"/>
    <property type="evidence" value="ECO:0007669"/>
    <property type="project" value="UniProtKB-UniRule"/>
</dbReference>
<keyword evidence="5 11" id="KW-0479">Metal-binding</keyword>
<dbReference type="UniPathway" id="UPA00031">
    <property type="reaction ID" value="UER00014"/>
</dbReference>
<feature type="binding site" evidence="11">
    <location>
        <position position="267"/>
    </location>
    <ligand>
        <name>NAD(+)</name>
        <dbReference type="ChEBI" id="CHEBI:57540"/>
    </ligand>
</feature>
<dbReference type="EC" id="1.1.1.23" evidence="3 11"/>
<evidence type="ECO:0000256" key="6">
    <source>
        <dbReference type="ARBA" id="ARBA00022833"/>
    </source>
</evidence>
<evidence type="ECO:0000256" key="9">
    <source>
        <dbReference type="ARBA" id="ARBA00023102"/>
    </source>
</evidence>
<comment type="similarity">
    <text evidence="2 11 12">Belongs to the histidinol dehydrogenase family.</text>
</comment>
<dbReference type="SUPFAM" id="SSF53720">
    <property type="entry name" value="ALDH-like"/>
    <property type="match status" value="1"/>
</dbReference>
<dbReference type="AlphaFoldDB" id="A0A6N1V8E1"/>
<feature type="active site" description="Proton acceptor" evidence="11">
    <location>
        <position position="383"/>
    </location>
</feature>
<keyword evidence="9 11" id="KW-0368">Histidine biosynthesis</keyword>
<feature type="binding site" evidence="11">
    <location>
        <position position="290"/>
    </location>
    <ligand>
        <name>substrate</name>
    </ligand>
</feature>
<feature type="binding site" evidence="11">
    <location>
        <position position="416"/>
    </location>
    <ligand>
        <name>Zn(2+)</name>
        <dbReference type="ChEBI" id="CHEBI:29105"/>
    </ligand>
</feature>
<keyword evidence="7 11" id="KW-0560">Oxidoreductase</keyword>